<dbReference type="Pfam" id="PF22749">
    <property type="entry name" value="Arb2"/>
    <property type="match status" value="2"/>
</dbReference>
<sequence>MAASKEEQRLEELGYRLDEESLELRHIATAAGFQFVSQSHYECVGNALEIIVHQLMETKYGMERVELPSQKCFVFLSKNAVKANELVILGCGAGKVADLISGFVFISAGQWARKLCINGSLKIGSVLPFLEWAHKRNIAILVLNPNHASLKTESYFKNRREHIISVWDNICQKLPAKQLAIIAHSCGGYDAYELLKYRELEVLQRLKCIAFTDAGQSSYVKNLSCTSRMFVVQNCKEWVSSSMPLGTIIRTSSSEKKEITSRKGYWCFSRSNTKLPPTKTDIGCVEISAGTASHAETTMKAFEEICRISHQKSSNQVEHSKLMHLFVEMLAESVLKLLSLNFGKPLLCFRKAFILGPSLPHFAY</sequence>
<dbReference type="GO" id="GO:0005634">
    <property type="term" value="C:nucleus"/>
    <property type="evidence" value="ECO:0000318"/>
    <property type="project" value="GO_Central"/>
</dbReference>
<dbReference type="eggNOG" id="KOG3967">
    <property type="taxonomic scope" value="Eukaryota"/>
</dbReference>
<dbReference type="PANTHER" id="PTHR21357:SF4">
    <property type="entry name" value="FAM172 FAMILY PROTEIN HOMOLOG CG10038"/>
    <property type="match status" value="1"/>
</dbReference>
<dbReference type="AlphaFoldDB" id="D8T4E4"/>
<dbReference type="GO" id="GO:0031048">
    <property type="term" value="P:regulatory ncRNA-mediated heterochromatin formation"/>
    <property type="evidence" value="ECO:0000318"/>
    <property type="project" value="GO_Central"/>
</dbReference>
<evidence type="ECO:0000259" key="1">
    <source>
        <dbReference type="Pfam" id="PF22749"/>
    </source>
</evidence>
<reference evidence="2 3" key="1">
    <citation type="journal article" date="2011" name="Science">
        <title>The Selaginella genome identifies genetic changes associated with the evolution of vascular plants.</title>
        <authorList>
            <person name="Banks J.A."/>
            <person name="Nishiyama T."/>
            <person name="Hasebe M."/>
            <person name="Bowman J.L."/>
            <person name="Gribskov M."/>
            <person name="dePamphilis C."/>
            <person name="Albert V.A."/>
            <person name="Aono N."/>
            <person name="Aoyama T."/>
            <person name="Ambrose B.A."/>
            <person name="Ashton N.W."/>
            <person name="Axtell M.J."/>
            <person name="Barker E."/>
            <person name="Barker M.S."/>
            <person name="Bennetzen J.L."/>
            <person name="Bonawitz N.D."/>
            <person name="Chapple C."/>
            <person name="Cheng C."/>
            <person name="Correa L.G."/>
            <person name="Dacre M."/>
            <person name="DeBarry J."/>
            <person name="Dreyer I."/>
            <person name="Elias M."/>
            <person name="Engstrom E.M."/>
            <person name="Estelle M."/>
            <person name="Feng L."/>
            <person name="Finet C."/>
            <person name="Floyd S.K."/>
            <person name="Frommer W.B."/>
            <person name="Fujita T."/>
            <person name="Gramzow L."/>
            <person name="Gutensohn M."/>
            <person name="Harholt J."/>
            <person name="Hattori M."/>
            <person name="Heyl A."/>
            <person name="Hirai T."/>
            <person name="Hiwatashi Y."/>
            <person name="Ishikawa M."/>
            <person name="Iwata M."/>
            <person name="Karol K.G."/>
            <person name="Koehler B."/>
            <person name="Kolukisaoglu U."/>
            <person name="Kubo M."/>
            <person name="Kurata T."/>
            <person name="Lalonde S."/>
            <person name="Li K."/>
            <person name="Li Y."/>
            <person name="Litt A."/>
            <person name="Lyons E."/>
            <person name="Manning G."/>
            <person name="Maruyama T."/>
            <person name="Michael T.P."/>
            <person name="Mikami K."/>
            <person name="Miyazaki S."/>
            <person name="Morinaga S."/>
            <person name="Murata T."/>
            <person name="Mueller-Roeber B."/>
            <person name="Nelson D.R."/>
            <person name="Obara M."/>
            <person name="Oguri Y."/>
            <person name="Olmstead R.G."/>
            <person name="Onodera N."/>
            <person name="Petersen B.L."/>
            <person name="Pils B."/>
            <person name="Prigge M."/>
            <person name="Rensing S.A."/>
            <person name="Riano-Pachon D.M."/>
            <person name="Roberts A.W."/>
            <person name="Sato Y."/>
            <person name="Scheller H.V."/>
            <person name="Schulz B."/>
            <person name="Schulz C."/>
            <person name="Shakirov E.V."/>
            <person name="Shibagaki N."/>
            <person name="Shinohara N."/>
            <person name="Shippen D.E."/>
            <person name="Soerensen I."/>
            <person name="Sotooka R."/>
            <person name="Sugimoto N."/>
            <person name="Sugita M."/>
            <person name="Sumikawa N."/>
            <person name="Tanurdzic M."/>
            <person name="Theissen G."/>
            <person name="Ulvskov P."/>
            <person name="Wakazuki S."/>
            <person name="Weng J.K."/>
            <person name="Willats W.W."/>
            <person name="Wipf D."/>
            <person name="Wolf P.G."/>
            <person name="Yang L."/>
            <person name="Zimmer A.D."/>
            <person name="Zhu Q."/>
            <person name="Mitros T."/>
            <person name="Hellsten U."/>
            <person name="Loque D."/>
            <person name="Otillar R."/>
            <person name="Salamov A."/>
            <person name="Schmutz J."/>
            <person name="Shapiro H."/>
            <person name="Lindquist E."/>
            <person name="Lucas S."/>
            <person name="Rokhsar D."/>
            <person name="Grigoriev I.V."/>
        </authorList>
    </citation>
    <scope>NUCLEOTIDE SEQUENCE [LARGE SCALE GENOMIC DNA]</scope>
</reference>
<protein>
    <recommendedName>
        <fullName evidence="1">Arb2 domain-containing protein</fullName>
    </recommendedName>
</protein>
<organism evidence="3">
    <name type="scientific">Selaginella moellendorffii</name>
    <name type="common">Spikemoss</name>
    <dbReference type="NCBI Taxonomy" id="88036"/>
    <lineage>
        <taxon>Eukaryota</taxon>
        <taxon>Viridiplantae</taxon>
        <taxon>Streptophyta</taxon>
        <taxon>Embryophyta</taxon>
        <taxon>Tracheophyta</taxon>
        <taxon>Lycopodiopsida</taxon>
        <taxon>Selaginellales</taxon>
        <taxon>Selaginellaceae</taxon>
        <taxon>Selaginella</taxon>
    </lineage>
</organism>
<feature type="domain" description="Arb2" evidence="1">
    <location>
        <begin position="7"/>
        <end position="152"/>
    </location>
</feature>
<accession>D8T4E4</accession>
<dbReference type="HOGENOM" id="CLU_761640_0_0_1"/>
<dbReference type="KEGG" id="smo:SELMODRAFT_428910"/>
<name>D8T4E4_SELML</name>
<dbReference type="InterPro" id="IPR048263">
    <property type="entry name" value="Arb2"/>
</dbReference>
<evidence type="ECO:0000313" key="3">
    <source>
        <dbReference type="Proteomes" id="UP000001514"/>
    </source>
</evidence>
<feature type="domain" description="Arb2" evidence="1">
    <location>
        <begin position="158"/>
        <end position="244"/>
    </location>
</feature>
<dbReference type="SUPFAM" id="SSF53474">
    <property type="entry name" value="alpha/beta-Hydrolases"/>
    <property type="match status" value="1"/>
</dbReference>
<dbReference type="InParanoid" id="D8T4E4"/>
<dbReference type="InterPro" id="IPR029058">
    <property type="entry name" value="AB_hydrolase_fold"/>
</dbReference>
<proteinExistence type="predicted"/>
<keyword evidence="3" id="KW-1185">Reference proteome</keyword>
<evidence type="ECO:0000313" key="2">
    <source>
        <dbReference type="EMBL" id="EFJ08557.1"/>
    </source>
</evidence>
<gene>
    <name evidence="2" type="ORF">SELMODRAFT_428910</name>
</gene>
<dbReference type="InterPro" id="IPR053858">
    <property type="entry name" value="Arb2_dom"/>
</dbReference>
<dbReference type="PANTHER" id="PTHR21357">
    <property type="entry name" value="FAM172 FAMILY PROTEIN HOMOLOG CG10038"/>
    <property type="match status" value="1"/>
</dbReference>
<dbReference type="EMBL" id="GL377673">
    <property type="protein sequence ID" value="EFJ08557.1"/>
    <property type="molecule type" value="Genomic_DNA"/>
</dbReference>
<dbReference type="Gramene" id="EFJ08557">
    <property type="protein sequence ID" value="EFJ08557"/>
    <property type="gene ID" value="SELMODRAFT_428910"/>
</dbReference>
<dbReference type="Proteomes" id="UP000001514">
    <property type="component" value="Unassembled WGS sequence"/>
</dbReference>